<evidence type="ECO:0000256" key="1">
    <source>
        <dbReference type="ARBA" id="ARBA00023015"/>
    </source>
</evidence>
<dbReference type="InterPro" id="IPR002577">
    <property type="entry name" value="HTH_HxlR"/>
</dbReference>
<accession>A0A518AXG9</accession>
<gene>
    <name evidence="5" type="primary">yybR_1</name>
    <name evidence="5" type="ORF">Pan216_02490</name>
</gene>
<dbReference type="SUPFAM" id="SSF46785">
    <property type="entry name" value="Winged helix' DNA-binding domain"/>
    <property type="match status" value="1"/>
</dbReference>
<evidence type="ECO:0000256" key="2">
    <source>
        <dbReference type="ARBA" id="ARBA00023125"/>
    </source>
</evidence>
<evidence type="ECO:0000259" key="4">
    <source>
        <dbReference type="PROSITE" id="PS51118"/>
    </source>
</evidence>
<dbReference type="PANTHER" id="PTHR33204:SF37">
    <property type="entry name" value="HTH-TYPE TRANSCRIPTIONAL REGULATOR YODB"/>
    <property type="match status" value="1"/>
</dbReference>
<dbReference type="EMBL" id="CP036279">
    <property type="protein sequence ID" value="QDU59421.1"/>
    <property type="molecule type" value="Genomic_DNA"/>
</dbReference>
<evidence type="ECO:0000313" key="6">
    <source>
        <dbReference type="Proteomes" id="UP000317093"/>
    </source>
</evidence>
<dbReference type="KEGG" id="knv:Pan216_02490"/>
<evidence type="ECO:0000313" key="5">
    <source>
        <dbReference type="EMBL" id="QDU59421.1"/>
    </source>
</evidence>
<keyword evidence="1" id="KW-0805">Transcription regulation</keyword>
<dbReference type="PROSITE" id="PS51118">
    <property type="entry name" value="HTH_HXLR"/>
    <property type="match status" value="1"/>
</dbReference>
<sequence>MANRKKKPTLDRRSNCPVACVLDLVGDKWTLLVVRDLALGVTHFEEFLDSPEKIATNILSDRLKRLQAAGYITKETEPADKRKSIYTFTERGKELKTLMGLLARWGLKNIPNTSAEHPEL</sequence>
<dbReference type="AlphaFoldDB" id="A0A518AXG9"/>
<feature type="domain" description="HTH hxlR-type" evidence="4">
    <location>
        <begin position="16"/>
        <end position="114"/>
    </location>
</feature>
<keyword evidence="3" id="KW-0804">Transcription</keyword>
<dbReference type="Gene3D" id="1.10.10.10">
    <property type="entry name" value="Winged helix-like DNA-binding domain superfamily/Winged helix DNA-binding domain"/>
    <property type="match status" value="1"/>
</dbReference>
<organism evidence="5 6">
    <name type="scientific">Kolteria novifilia</name>
    <dbReference type="NCBI Taxonomy" id="2527975"/>
    <lineage>
        <taxon>Bacteria</taxon>
        <taxon>Pseudomonadati</taxon>
        <taxon>Planctomycetota</taxon>
        <taxon>Planctomycetia</taxon>
        <taxon>Kolteriales</taxon>
        <taxon>Kolteriaceae</taxon>
        <taxon>Kolteria</taxon>
    </lineage>
</organism>
<dbReference type="RefSeq" id="WP_145253671.1">
    <property type="nucleotide sequence ID" value="NZ_CP036279.1"/>
</dbReference>
<dbReference type="Pfam" id="PF01638">
    <property type="entry name" value="HxlR"/>
    <property type="match status" value="1"/>
</dbReference>
<dbReference type="Proteomes" id="UP000317093">
    <property type="component" value="Chromosome"/>
</dbReference>
<protein>
    <submittedName>
        <fullName evidence="5">Putative HTH-type transcriptional regulator YybR</fullName>
    </submittedName>
</protein>
<evidence type="ECO:0000256" key="3">
    <source>
        <dbReference type="ARBA" id="ARBA00023163"/>
    </source>
</evidence>
<name>A0A518AXG9_9BACT</name>
<proteinExistence type="predicted"/>
<dbReference type="PANTHER" id="PTHR33204">
    <property type="entry name" value="TRANSCRIPTIONAL REGULATOR, MARR FAMILY"/>
    <property type="match status" value="1"/>
</dbReference>
<dbReference type="GO" id="GO:0003677">
    <property type="term" value="F:DNA binding"/>
    <property type="evidence" value="ECO:0007669"/>
    <property type="project" value="UniProtKB-KW"/>
</dbReference>
<dbReference type="InterPro" id="IPR036390">
    <property type="entry name" value="WH_DNA-bd_sf"/>
</dbReference>
<dbReference type="InterPro" id="IPR036388">
    <property type="entry name" value="WH-like_DNA-bd_sf"/>
</dbReference>
<keyword evidence="2" id="KW-0238">DNA-binding</keyword>
<dbReference type="OrthoDB" id="9791143at2"/>
<reference evidence="5 6" key="1">
    <citation type="submission" date="2019-02" db="EMBL/GenBank/DDBJ databases">
        <title>Deep-cultivation of Planctomycetes and their phenomic and genomic characterization uncovers novel biology.</title>
        <authorList>
            <person name="Wiegand S."/>
            <person name="Jogler M."/>
            <person name="Boedeker C."/>
            <person name="Pinto D."/>
            <person name="Vollmers J."/>
            <person name="Rivas-Marin E."/>
            <person name="Kohn T."/>
            <person name="Peeters S.H."/>
            <person name="Heuer A."/>
            <person name="Rast P."/>
            <person name="Oberbeckmann S."/>
            <person name="Bunk B."/>
            <person name="Jeske O."/>
            <person name="Meyerdierks A."/>
            <person name="Storesund J.E."/>
            <person name="Kallscheuer N."/>
            <person name="Luecker S."/>
            <person name="Lage O.M."/>
            <person name="Pohl T."/>
            <person name="Merkel B.J."/>
            <person name="Hornburger P."/>
            <person name="Mueller R.-W."/>
            <person name="Bruemmer F."/>
            <person name="Labrenz M."/>
            <person name="Spormann A.M."/>
            <person name="Op den Camp H."/>
            <person name="Overmann J."/>
            <person name="Amann R."/>
            <person name="Jetten M.S.M."/>
            <person name="Mascher T."/>
            <person name="Medema M.H."/>
            <person name="Devos D.P."/>
            <person name="Kaster A.-K."/>
            <person name="Ovreas L."/>
            <person name="Rohde M."/>
            <person name="Galperin M.Y."/>
            <person name="Jogler C."/>
        </authorList>
    </citation>
    <scope>NUCLEOTIDE SEQUENCE [LARGE SCALE GENOMIC DNA]</scope>
    <source>
        <strain evidence="5 6">Pan216</strain>
    </source>
</reference>
<keyword evidence="6" id="KW-1185">Reference proteome</keyword>